<protein>
    <recommendedName>
        <fullName evidence="2">Thioesterase domain-containing protein</fullName>
    </recommendedName>
</protein>
<dbReference type="Pfam" id="PF03061">
    <property type="entry name" value="4HBT"/>
    <property type="match status" value="1"/>
</dbReference>
<dbReference type="GeneID" id="78084523"/>
<accession>E5YA65</accession>
<dbReference type="EMBL" id="ADCP02000001">
    <property type="protein sequence ID" value="EFV43066.1"/>
    <property type="molecule type" value="Genomic_DNA"/>
</dbReference>
<name>E5YA65_BILW3</name>
<gene>
    <name evidence="3" type="ORF">HMPREF0179_03083</name>
</gene>
<dbReference type="Gene3D" id="3.10.129.10">
    <property type="entry name" value="Hotdog Thioesterase"/>
    <property type="match status" value="1"/>
</dbReference>
<dbReference type="RefSeq" id="WP_005029504.1">
    <property type="nucleotide sequence ID" value="NZ_KE150238.1"/>
</dbReference>
<dbReference type="InterPro" id="IPR006683">
    <property type="entry name" value="Thioestr_dom"/>
</dbReference>
<dbReference type="GO" id="GO:0016289">
    <property type="term" value="F:acyl-CoA hydrolase activity"/>
    <property type="evidence" value="ECO:0007669"/>
    <property type="project" value="TreeGrafter"/>
</dbReference>
<keyword evidence="1" id="KW-0378">Hydrolase</keyword>
<proteinExistence type="predicted"/>
<evidence type="ECO:0000259" key="2">
    <source>
        <dbReference type="Pfam" id="PF03061"/>
    </source>
</evidence>
<evidence type="ECO:0000313" key="3">
    <source>
        <dbReference type="EMBL" id="EFV43066.1"/>
    </source>
</evidence>
<organism evidence="3 4">
    <name type="scientific">Bilophila wadsworthia (strain 3_1_6)</name>
    <dbReference type="NCBI Taxonomy" id="563192"/>
    <lineage>
        <taxon>Bacteria</taxon>
        <taxon>Pseudomonadati</taxon>
        <taxon>Thermodesulfobacteriota</taxon>
        <taxon>Desulfovibrionia</taxon>
        <taxon>Desulfovibrionales</taxon>
        <taxon>Desulfovibrionaceae</taxon>
        <taxon>Bilophila</taxon>
    </lineage>
</organism>
<comment type="caution">
    <text evidence="3">The sequence shown here is derived from an EMBL/GenBank/DDBJ whole genome shotgun (WGS) entry which is preliminary data.</text>
</comment>
<dbReference type="NCBIfam" id="TIGR00369">
    <property type="entry name" value="unchar_dom_1"/>
    <property type="match status" value="1"/>
</dbReference>
<dbReference type="SUPFAM" id="SSF54637">
    <property type="entry name" value="Thioesterase/thiol ester dehydrase-isomerase"/>
    <property type="match status" value="1"/>
</dbReference>
<dbReference type="InterPro" id="IPR003736">
    <property type="entry name" value="PAAI_dom"/>
</dbReference>
<dbReference type="OrthoDB" id="32575at2"/>
<dbReference type="HOGENOM" id="CLU_089876_11_2_7"/>
<dbReference type="InterPro" id="IPR052723">
    <property type="entry name" value="Acyl-CoA_thioesterase_PaaI"/>
</dbReference>
<evidence type="ECO:0000256" key="1">
    <source>
        <dbReference type="ARBA" id="ARBA00022801"/>
    </source>
</evidence>
<dbReference type="Proteomes" id="UP000006034">
    <property type="component" value="Unassembled WGS sequence"/>
</dbReference>
<reference evidence="3 4" key="1">
    <citation type="submission" date="2010-10" db="EMBL/GenBank/DDBJ databases">
        <authorList>
            <consortium name="The Broad Institute Genome Sequencing Platform"/>
            <person name="Ward D."/>
            <person name="Earl A."/>
            <person name="Feldgarden M."/>
            <person name="Young S.K."/>
            <person name="Gargeya S."/>
            <person name="Zeng Q."/>
            <person name="Alvarado L."/>
            <person name="Berlin A."/>
            <person name="Bochicchio J."/>
            <person name="Chapman S.B."/>
            <person name="Chen Z."/>
            <person name="Freedman E."/>
            <person name="Gellesch M."/>
            <person name="Goldberg J."/>
            <person name="Griggs A."/>
            <person name="Gujja S."/>
            <person name="Heilman E."/>
            <person name="Heiman D."/>
            <person name="Howarth C."/>
            <person name="Mehta T."/>
            <person name="Neiman D."/>
            <person name="Pearson M."/>
            <person name="Roberts A."/>
            <person name="Saif S."/>
            <person name="Shea T."/>
            <person name="Shenoy N."/>
            <person name="Sisk P."/>
            <person name="Stolte C."/>
            <person name="Sykes S."/>
            <person name="White J."/>
            <person name="Yandava C."/>
            <person name="Allen-Vercoe E."/>
            <person name="Sibley C."/>
            <person name="Ambrose C.E."/>
            <person name="Strauss J."/>
            <person name="Daigneault M."/>
            <person name="Haas B."/>
            <person name="Nusbaum C."/>
            <person name="Birren B."/>
        </authorList>
    </citation>
    <scope>NUCLEOTIDE SEQUENCE [LARGE SCALE GENOMIC DNA]</scope>
    <source>
        <strain evidence="3 4">3_1_6</strain>
    </source>
</reference>
<dbReference type="PANTHER" id="PTHR42856:SF1">
    <property type="entry name" value="ACYL-COENZYME A THIOESTERASE PAAI"/>
    <property type="match status" value="1"/>
</dbReference>
<reference evidence="3 4" key="2">
    <citation type="submission" date="2013-04" db="EMBL/GenBank/DDBJ databases">
        <title>The Genome Sequence of Bilophila wadsworthia 3_1_6.</title>
        <authorList>
            <consortium name="The Broad Institute Genomics Platform"/>
            <person name="Earl A."/>
            <person name="Ward D."/>
            <person name="Feldgarden M."/>
            <person name="Gevers D."/>
            <person name="Sibley C."/>
            <person name="Strauss J."/>
            <person name="Allen-Vercoe E."/>
            <person name="Walker B."/>
            <person name="Young S."/>
            <person name="Zeng Q."/>
            <person name="Gargeya S."/>
            <person name="Fitzgerald M."/>
            <person name="Haas B."/>
            <person name="Abouelleil A."/>
            <person name="Allen A.W."/>
            <person name="Alvarado L."/>
            <person name="Arachchi H.M."/>
            <person name="Berlin A.M."/>
            <person name="Chapman S.B."/>
            <person name="Gainer-Dewar J."/>
            <person name="Goldberg J."/>
            <person name="Griggs A."/>
            <person name="Gujja S."/>
            <person name="Hansen M."/>
            <person name="Howarth C."/>
            <person name="Imamovic A."/>
            <person name="Ireland A."/>
            <person name="Larimer J."/>
            <person name="McCowan C."/>
            <person name="Murphy C."/>
            <person name="Pearson M."/>
            <person name="Poon T.W."/>
            <person name="Priest M."/>
            <person name="Roberts A."/>
            <person name="Saif S."/>
            <person name="Shea T."/>
            <person name="Sisk P."/>
            <person name="Sykes S."/>
            <person name="Wortman J."/>
            <person name="Nusbaum C."/>
            <person name="Birren B."/>
        </authorList>
    </citation>
    <scope>NUCLEOTIDE SEQUENCE [LARGE SCALE GENOMIC DNA]</scope>
    <source>
        <strain evidence="3 4">3_1_6</strain>
    </source>
</reference>
<keyword evidence="4" id="KW-1185">Reference proteome</keyword>
<dbReference type="STRING" id="563192.HMPREF0179_03083"/>
<dbReference type="CDD" id="cd03443">
    <property type="entry name" value="PaaI_thioesterase"/>
    <property type="match status" value="1"/>
</dbReference>
<dbReference type="AlphaFoldDB" id="E5YA65"/>
<feature type="domain" description="Thioesterase" evidence="2">
    <location>
        <begin position="47"/>
        <end position="121"/>
    </location>
</feature>
<dbReference type="InterPro" id="IPR029069">
    <property type="entry name" value="HotDog_dom_sf"/>
</dbReference>
<dbReference type="PANTHER" id="PTHR42856">
    <property type="entry name" value="ACYL-COENZYME A THIOESTERASE PAAI"/>
    <property type="match status" value="1"/>
</dbReference>
<sequence>MLTLEEIRAHFRRHDPVSSSLGIEVLDVGREYSLVEMPPHGCQLNGMGAVHDGAVFILADVAFAALSNANGLYCTNAQTSISFVRSGRVGPLRGEARVLRSGKLLSTYEVRVTDAEGGLVAVATITGYGVGARLPLGDA</sequence>
<dbReference type="eggNOG" id="COG2050">
    <property type="taxonomic scope" value="Bacteria"/>
</dbReference>
<evidence type="ECO:0000313" key="4">
    <source>
        <dbReference type="Proteomes" id="UP000006034"/>
    </source>
</evidence>